<dbReference type="AlphaFoldDB" id="A0A9P6G9J7"/>
<protein>
    <submittedName>
        <fullName evidence="1">Uncharacterized protein</fullName>
    </submittedName>
</protein>
<sequence>MHRMVSRFHLPVINCPGLWSMPISLSFHCHWWSAWTSMATAFRAPGRYRSSM</sequence>
<dbReference type="Proteomes" id="UP000756921">
    <property type="component" value="Unassembled WGS sequence"/>
</dbReference>
<dbReference type="EMBL" id="WJXW01000012">
    <property type="protein sequence ID" value="KAF9731324.1"/>
    <property type="molecule type" value="Genomic_DNA"/>
</dbReference>
<gene>
    <name evidence="1" type="ORF">PMIN01_10341</name>
</gene>
<reference evidence="1" key="1">
    <citation type="journal article" date="2020" name="Mol. Plant Microbe Interact.">
        <title>Genome Sequence of the Biocontrol Agent Coniothyrium minitans strain Conio (IMI 134523).</title>
        <authorList>
            <person name="Patel D."/>
            <person name="Shittu T.A."/>
            <person name="Baroncelli R."/>
            <person name="Muthumeenakshi S."/>
            <person name="Osborne T.H."/>
            <person name="Janganan T.K."/>
            <person name="Sreenivasaprasad S."/>
        </authorList>
    </citation>
    <scope>NUCLEOTIDE SEQUENCE</scope>
    <source>
        <strain evidence="1">Conio</strain>
    </source>
</reference>
<proteinExistence type="predicted"/>
<evidence type="ECO:0000313" key="1">
    <source>
        <dbReference type="EMBL" id="KAF9731324.1"/>
    </source>
</evidence>
<comment type="caution">
    <text evidence="1">The sequence shown here is derived from an EMBL/GenBank/DDBJ whole genome shotgun (WGS) entry which is preliminary data.</text>
</comment>
<name>A0A9P6G9J7_9PLEO</name>
<accession>A0A9P6G9J7</accession>
<keyword evidence="2" id="KW-1185">Reference proteome</keyword>
<evidence type="ECO:0000313" key="2">
    <source>
        <dbReference type="Proteomes" id="UP000756921"/>
    </source>
</evidence>
<organism evidence="1 2">
    <name type="scientific">Paraphaeosphaeria minitans</name>
    <dbReference type="NCBI Taxonomy" id="565426"/>
    <lineage>
        <taxon>Eukaryota</taxon>
        <taxon>Fungi</taxon>
        <taxon>Dikarya</taxon>
        <taxon>Ascomycota</taxon>
        <taxon>Pezizomycotina</taxon>
        <taxon>Dothideomycetes</taxon>
        <taxon>Pleosporomycetidae</taxon>
        <taxon>Pleosporales</taxon>
        <taxon>Massarineae</taxon>
        <taxon>Didymosphaeriaceae</taxon>
        <taxon>Paraphaeosphaeria</taxon>
    </lineage>
</organism>